<dbReference type="EMBL" id="BOPG01000061">
    <property type="protein sequence ID" value="GIJ60868.1"/>
    <property type="molecule type" value="Genomic_DNA"/>
</dbReference>
<name>A0A8J4E4C4_9ACTN</name>
<evidence type="ECO:0000313" key="3">
    <source>
        <dbReference type="Proteomes" id="UP000612585"/>
    </source>
</evidence>
<proteinExistence type="predicted"/>
<protein>
    <submittedName>
        <fullName evidence="2">Uncharacterized protein</fullName>
    </submittedName>
</protein>
<keyword evidence="3" id="KW-1185">Reference proteome</keyword>
<evidence type="ECO:0000313" key="2">
    <source>
        <dbReference type="EMBL" id="GIJ60868.1"/>
    </source>
</evidence>
<dbReference type="AlphaFoldDB" id="A0A8J4E4C4"/>
<dbReference type="Proteomes" id="UP000612585">
    <property type="component" value="Unassembled WGS sequence"/>
</dbReference>
<feature type="transmembrane region" description="Helical" evidence="1">
    <location>
        <begin position="84"/>
        <end position="106"/>
    </location>
</feature>
<keyword evidence="1" id="KW-0472">Membrane</keyword>
<keyword evidence="1" id="KW-0812">Transmembrane</keyword>
<feature type="transmembrane region" description="Helical" evidence="1">
    <location>
        <begin position="21"/>
        <end position="41"/>
    </location>
</feature>
<accession>A0A8J4E4C4</accession>
<reference evidence="2" key="1">
    <citation type="submission" date="2021-01" db="EMBL/GenBank/DDBJ databases">
        <title>Whole genome shotgun sequence of Virgisporangium aurantiacum NBRC 16421.</title>
        <authorList>
            <person name="Komaki H."/>
            <person name="Tamura T."/>
        </authorList>
    </citation>
    <scope>NUCLEOTIDE SEQUENCE</scope>
    <source>
        <strain evidence="2">NBRC 16421</strain>
    </source>
</reference>
<comment type="caution">
    <text evidence="2">The sequence shown here is derived from an EMBL/GenBank/DDBJ whole genome shotgun (WGS) entry which is preliminary data.</text>
</comment>
<feature type="transmembrane region" description="Helical" evidence="1">
    <location>
        <begin position="53"/>
        <end position="77"/>
    </location>
</feature>
<evidence type="ECO:0000256" key="1">
    <source>
        <dbReference type="SAM" id="Phobius"/>
    </source>
</evidence>
<dbReference type="RefSeq" id="WP_204005519.1">
    <property type="nucleotide sequence ID" value="NZ_BOPG01000061.1"/>
</dbReference>
<gene>
    <name evidence="2" type="ORF">Vau01_083840</name>
</gene>
<organism evidence="2 3">
    <name type="scientific">Virgisporangium aurantiacum</name>
    <dbReference type="NCBI Taxonomy" id="175570"/>
    <lineage>
        <taxon>Bacteria</taxon>
        <taxon>Bacillati</taxon>
        <taxon>Actinomycetota</taxon>
        <taxon>Actinomycetes</taxon>
        <taxon>Micromonosporales</taxon>
        <taxon>Micromonosporaceae</taxon>
        <taxon>Virgisporangium</taxon>
    </lineage>
</organism>
<sequence>MTDPVAEPADQIRERPRQVTWTAILLVVFGGLGLMLAMLLLSAVNDEGDLPGWVYLLVFVQFVLSGTQILSGVFVWLGKSWARTVATVVCSINLVGAVLSLVSGAIPQAITAGVVNVAVLRMLRGREVTEWCE</sequence>
<keyword evidence="1" id="KW-1133">Transmembrane helix</keyword>